<dbReference type="CDD" id="cd03014">
    <property type="entry name" value="PRX_Atyp2cys"/>
    <property type="match status" value="1"/>
</dbReference>
<keyword evidence="4" id="KW-1015">Disulfide bond</keyword>
<dbReference type="Proteomes" id="UP000307790">
    <property type="component" value="Unassembled WGS sequence"/>
</dbReference>
<evidence type="ECO:0000256" key="4">
    <source>
        <dbReference type="ARBA" id="ARBA00023157"/>
    </source>
</evidence>
<keyword evidence="1 7" id="KW-0575">Peroxidase</keyword>
<accession>A0A5R9II50</accession>
<dbReference type="EMBL" id="VCBC01000008">
    <property type="protein sequence ID" value="TLU65220.1"/>
    <property type="molecule type" value="Genomic_DNA"/>
</dbReference>
<evidence type="ECO:0000313" key="8">
    <source>
        <dbReference type="Proteomes" id="UP000307790"/>
    </source>
</evidence>
<dbReference type="InterPro" id="IPR036249">
    <property type="entry name" value="Thioredoxin-like_sf"/>
</dbReference>
<feature type="domain" description="Thioredoxin" evidence="6">
    <location>
        <begin position="50"/>
        <end position="196"/>
    </location>
</feature>
<dbReference type="InterPro" id="IPR013740">
    <property type="entry name" value="Redoxin"/>
</dbReference>
<dbReference type="InterPro" id="IPR002065">
    <property type="entry name" value="TPX"/>
</dbReference>
<name>A0A5R9II50_9GAMM</name>
<evidence type="ECO:0000256" key="2">
    <source>
        <dbReference type="ARBA" id="ARBA00022862"/>
    </source>
</evidence>
<dbReference type="Pfam" id="PF08534">
    <property type="entry name" value="Redoxin"/>
    <property type="match status" value="1"/>
</dbReference>
<dbReference type="InterPro" id="IPR018219">
    <property type="entry name" value="Tpx_CS"/>
</dbReference>
<dbReference type="PROSITE" id="PS51352">
    <property type="entry name" value="THIOREDOXIN_2"/>
    <property type="match status" value="1"/>
</dbReference>
<dbReference type="PANTHER" id="PTHR43110:SF1">
    <property type="entry name" value="THIOL PEROXIDASE"/>
    <property type="match status" value="1"/>
</dbReference>
<keyword evidence="3 7" id="KW-0560">Oxidoreductase</keyword>
<dbReference type="InterPro" id="IPR050455">
    <property type="entry name" value="Tpx_Peroxidase_subfamily"/>
</dbReference>
<keyword evidence="2" id="KW-0049">Antioxidant</keyword>
<evidence type="ECO:0000256" key="3">
    <source>
        <dbReference type="ARBA" id="ARBA00023002"/>
    </source>
</evidence>
<evidence type="ECO:0000313" key="7">
    <source>
        <dbReference type="EMBL" id="TLU65220.1"/>
    </source>
</evidence>
<gene>
    <name evidence="7" type="ORF">FE810_09410</name>
</gene>
<reference evidence="7 8" key="1">
    <citation type="submission" date="2019-05" db="EMBL/GenBank/DDBJ databases">
        <title>Genome sequences of Thalassotalea litorea 1K03283.</title>
        <authorList>
            <person name="Zhang D."/>
        </authorList>
    </citation>
    <scope>NUCLEOTIDE SEQUENCE [LARGE SCALE GENOMIC DNA]</scope>
    <source>
        <strain evidence="7 8">MCCC 1K03283</strain>
    </source>
</reference>
<dbReference type="SUPFAM" id="SSF52833">
    <property type="entry name" value="Thioredoxin-like"/>
    <property type="match status" value="1"/>
</dbReference>
<proteinExistence type="predicted"/>
<keyword evidence="8" id="KW-1185">Reference proteome</keyword>
<comment type="caution">
    <text evidence="7">The sequence shown here is derived from an EMBL/GenBank/DDBJ whole genome shotgun (WGS) entry which is preliminary data.</text>
</comment>
<organism evidence="7 8">
    <name type="scientific">Thalassotalea litorea</name>
    <dbReference type="NCBI Taxonomy" id="2020715"/>
    <lineage>
        <taxon>Bacteria</taxon>
        <taxon>Pseudomonadati</taxon>
        <taxon>Pseudomonadota</taxon>
        <taxon>Gammaproteobacteria</taxon>
        <taxon>Alteromonadales</taxon>
        <taxon>Colwelliaceae</taxon>
        <taxon>Thalassotalea</taxon>
    </lineage>
</organism>
<dbReference type="Gene3D" id="3.40.30.10">
    <property type="entry name" value="Glutaredoxin"/>
    <property type="match status" value="1"/>
</dbReference>
<dbReference type="OrthoDB" id="9781543at2"/>
<protein>
    <submittedName>
        <fullName evidence="7">Thiol peroxidase</fullName>
        <ecNumber evidence="7">1.11.1.-</ecNumber>
    </submittedName>
</protein>
<dbReference type="PROSITE" id="PS01265">
    <property type="entry name" value="TPX"/>
    <property type="match status" value="1"/>
</dbReference>
<dbReference type="EC" id="1.11.1.-" evidence="7"/>
<evidence type="ECO:0000256" key="5">
    <source>
        <dbReference type="ARBA" id="ARBA00023284"/>
    </source>
</evidence>
<dbReference type="InterPro" id="IPR013766">
    <property type="entry name" value="Thioredoxin_domain"/>
</dbReference>
<sequence>MTLALAASFSVNANTSIASSNAVATVPGTTTTANVVTAGGKPITLLGEPVQVGDDAPQFTVVNERFEKISLSDFTEKTVMISVVPSLDTGVCSTQTKRFNNEVGGLPDDVVLLTISNDLPFAQKRFCTKEKVNKIMVLSDSVWRDFGNKYGLLIKDMGLLTRAIIIIDKNGKIAYKELVKDISNEPDYDTALMMVK</sequence>
<dbReference type="NCBIfam" id="NF001808">
    <property type="entry name" value="PRK00522.1"/>
    <property type="match status" value="1"/>
</dbReference>
<evidence type="ECO:0000259" key="6">
    <source>
        <dbReference type="PROSITE" id="PS51352"/>
    </source>
</evidence>
<dbReference type="PANTHER" id="PTHR43110">
    <property type="entry name" value="THIOL PEROXIDASE"/>
    <property type="match status" value="1"/>
</dbReference>
<dbReference type="GO" id="GO:0008379">
    <property type="term" value="F:thioredoxin peroxidase activity"/>
    <property type="evidence" value="ECO:0007669"/>
    <property type="project" value="InterPro"/>
</dbReference>
<keyword evidence="5" id="KW-0676">Redox-active center</keyword>
<evidence type="ECO:0000256" key="1">
    <source>
        <dbReference type="ARBA" id="ARBA00022559"/>
    </source>
</evidence>
<dbReference type="AlphaFoldDB" id="A0A5R9II50"/>